<evidence type="ECO:0000256" key="4">
    <source>
        <dbReference type="ARBA" id="ARBA00022989"/>
    </source>
</evidence>
<feature type="transmembrane region" description="Helical" evidence="6">
    <location>
        <begin position="20"/>
        <end position="42"/>
    </location>
</feature>
<feature type="transmembrane region" description="Helical" evidence="6">
    <location>
        <begin position="106"/>
        <end position="127"/>
    </location>
</feature>
<accession>A0A4S3B446</accession>
<dbReference type="Pfam" id="PF03788">
    <property type="entry name" value="LrgA"/>
    <property type="match status" value="1"/>
</dbReference>
<evidence type="ECO:0000313" key="7">
    <source>
        <dbReference type="EMBL" id="THB61238.1"/>
    </source>
</evidence>
<dbReference type="AlphaFoldDB" id="A0A4S3B446"/>
<comment type="subcellular location">
    <subcellularLocation>
        <location evidence="1">Cell membrane</location>
        <topology evidence="1">Multi-pass membrane protein</topology>
    </subcellularLocation>
</comment>
<reference evidence="7 8" key="1">
    <citation type="submission" date="2019-01" db="EMBL/GenBank/DDBJ databases">
        <title>Vagococcus silagei sp. nov. isolated from brewer's grain.</title>
        <authorList>
            <person name="Guu J.-R."/>
        </authorList>
    </citation>
    <scope>NUCLEOTIDE SEQUENCE [LARGE SCALE GENOMIC DNA]</scope>
    <source>
        <strain evidence="7 8">2B-2</strain>
    </source>
</reference>
<feature type="transmembrane region" description="Helical" evidence="6">
    <location>
        <begin position="48"/>
        <end position="69"/>
    </location>
</feature>
<dbReference type="GO" id="GO:0005886">
    <property type="term" value="C:plasma membrane"/>
    <property type="evidence" value="ECO:0007669"/>
    <property type="project" value="UniProtKB-SubCell"/>
</dbReference>
<dbReference type="PANTHER" id="PTHR33931:SF4">
    <property type="entry name" value="ANTIHOLIN-LIKE PROTEIN LRGA"/>
    <property type="match status" value="1"/>
</dbReference>
<comment type="caution">
    <text evidence="7">The sequence shown here is derived from an EMBL/GenBank/DDBJ whole genome shotgun (WGS) entry which is preliminary data.</text>
</comment>
<keyword evidence="2" id="KW-1003">Cell membrane</keyword>
<feature type="transmembrane region" description="Helical" evidence="6">
    <location>
        <begin position="81"/>
        <end position="100"/>
    </location>
</feature>
<dbReference type="RefSeq" id="WP_136136702.1">
    <property type="nucleotide sequence ID" value="NZ_SDGV01000014.1"/>
</dbReference>
<dbReference type="InterPro" id="IPR005538">
    <property type="entry name" value="LrgA/CidA"/>
</dbReference>
<organism evidence="7 8">
    <name type="scientific">Vagococcus silagei</name>
    <dbReference type="NCBI Taxonomy" id="2508885"/>
    <lineage>
        <taxon>Bacteria</taxon>
        <taxon>Bacillati</taxon>
        <taxon>Bacillota</taxon>
        <taxon>Bacilli</taxon>
        <taxon>Lactobacillales</taxon>
        <taxon>Enterococcaceae</taxon>
        <taxon>Vagococcus</taxon>
    </lineage>
</organism>
<protein>
    <submittedName>
        <fullName evidence="7">Antiholin-like protein LrgA</fullName>
    </submittedName>
</protein>
<evidence type="ECO:0000256" key="5">
    <source>
        <dbReference type="ARBA" id="ARBA00023136"/>
    </source>
</evidence>
<name>A0A4S3B446_9ENTE</name>
<keyword evidence="3 6" id="KW-0812">Transmembrane</keyword>
<evidence type="ECO:0000256" key="6">
    <source>
        <dbReference type="SAM" id="Phobius"/>
    </source>
</evidence>
<evidence type="ECO:0000256" key="2">
    <source>
        <dbReference type="ARBA" id="ARBA00022475"/>
    </source>
</evidence>
<dbReference type="PANTHER" id="PTHR33931">
    <property type="entry name" value="HOLIN-LIKE PROTEIN CIDA-RELATED"/>
    <property type="match status" value="1"/>
</dbReference>
<keyword evidence="4 6" id="KW-1133">Transmembrane helix</keyword>
<proteinExistence type="predicted"/>
<gene>
    <name evidence="7" type="primary">lrgA</name>
    <name evidence="7" type="ORF">ESZ54_05695</name>
</gene>
<evidence type="ECO:0000256" key="3">
    <source>
        <dbReference type="ARBA" id="ARBA00022692"/>
    </source>
</evidence>
<keyword evidence="8" id="KW-1185">Reference proteome</keyword>
<dbReference type="Proteomes" id="UP000310506">
    <property type="component" value="Unassembled WGS sequence"/>
</dbReference>
<dbReference type="NCBIfam" id="NF003155">
    <property type="entry name" value="PRK04125.1"/>
    <property type="match status" value="1"/>
</dbReference>
<dbReference type="OrthoDB" id="3176438at2"/>
<keyword evidence="5 6" id="KW-0472">Membrane</keyword>
<evidence type="ECO:0000313" key="8">
    <source>
        <dbReference type="Proteomes" id="UP000310506"/>
    </source>
</evidence>
<evidence type="ECO:0000256" key="1">
    <source>
        <dbReference type="ARBA" id="ARBA00004651"/>
    </source>
</evidence>
<sequence>MENTKHSKLIKEQTSKEKAATPATFLSQAFIFSFILLISNGISAILPFPMPASVIGLILLFIALSTHVVKLEQVESVGNKLSAILSFLFVPSGISLINSLDIMRTSGLQILLIIFVATFVLLALIGWSSDFLLKVRRASSEEKATEQVSLKQATQHVKEVR</sequence>
<dbReference type="EMBL" id="SDGV01000014">
    <property type="protein sequence ID" value="THB61238.1"/>
    <property type="molecule type" value="Genomic_DNA"/>
</dbReference>